<dbReference type="Gene3D" id="3.10.129.10">
    <property type="entry name" value="Hotdog Thioesterase"/>
    <property type="match status" value="1"/>
</dbReference>
<dbReference type="PANTHER" id="PTHR43767:SF1">
    <property type="entry name" value="NONRIBOSOMAL PEPTIDE SYNTHASE PES1 (EUROFUNG)-RELATED"/>
    <property type="match status" value="1"/>
</dbReference>
<dbReference type="InterPro" id="IPR000873">
    <property type="entry name" value="AMP-dep_synth/lig_dom"/>
</dbReference>
<gene>
    <name evidence="4" type="ORF">EV681_2391</name>
</gene>
<sequence>MSEVTGGILLPFPHADSLVATRPAMRRAQFEAIVNHLQQQLQTRGCTHAALWFDDTALFSCALLGCWAAGVQVLLAPDLLGDTRAWVQADATLWISDQALPDPAMPVLRLDAMAQAIERADRKAPAAGQSDQWTPVAADGMPSVFQERSEGLFLPLPADACALLRTSGSSGTPRVIRKRFGQLHAEALTLIRTWSLHTLPATLIASVSHQHMYGLTFRVMVPLHAGLVLDRMPSRYPETLAEQTQMYEQCIWITSPALLQRLPDSLPWAALLPRLSRVVSAGGVLAEETRKGLLQRQWPLHEIYGSTETGVIATRHRQSCWTPLPGVRLQTDSENRLAVCSAWTDGTEQTADIISRDDENSFTLLGRADRILKLEDKRISLNRVEQAALSHPYVSDIHCAPSPLAGRLCAMVELSAEGIAAFRQHGRRRVIQAVSARVREEVDPLAVPRHWRFPLALPRNAQSKITRSQVHDCFTQQVRSPRWEHCAADTSATPSENPLPTAPDTEYCLDTRIPMDLVYFQGHFPSFPLVPGVVQLGWALEQARARKLCRGDTHRIENLKFQHFLRPADPCTMTLKWDNDKRKLYFTVRTGATLTASGRIAFTDSA</sequence>
<dbReference type="InterPro" id="IPR020845">
    <property type="entry name" value="AMP-binding_CS"/>
</dbReference>
<dbReference type="RefSeq" id="WP_165393040.1">
    <property type="nucleotide sequence ID" value="NZ_SHKO01000002.1"/>
</dbReference>
<evidence type="ECO:0000259" key="2">
    <source>
        <dbReference type="Pfam" id="PF13193"/>
    </source>
</evidence>
<evidence type="ECO:0000313" key="4">
    <source>
        <dbReference type="EMBL" id="RZT93975.1"/>
    </source>
</evidence>
<dbReference type="Gene3D" id="3.40.50.12780">
    <property type="entry name" value="N-terminal domain of ligase-like"/>
    <property type="match status" value="1"/>
</dbReference>
<dbReference type="InterPro" id="IPR045851">
    <property type="entry name" value="AMP-bd_C_sf"/>
</dbReference>
<accession>A0A4Q7VBF6</accession>
<organism evidence="4 5">
    <name type="scientific">Advenella incenata</name>
    <dbReference type="NCBI Taxonomy" id="267800"/>
    <lineage>
        <taxon>Bacteria</taxon>
        <taxon>Pseudomonadati</taxon>
        <taxon>Pseudomonadota</taxon>
        <taxon>Betaproteobacteria</taxon>
        <taxon>Burkholderiales</taxon>
        <taxon>Alcaligenaceae</taxon>
    </lineage>
</organism>
<dbReference type="InterPro" id="IPR054545">
    <property type="entry name" value="ApeI-like"/>
</dbReference>
<name>A0A4Q7VBF6_9BURK</name>
<dbReference type="PROSITE" id="PS00455">
    <property type="entry name" value="AMP_BINDING"/>
    <property type="match status" value="1"/>
</dbReference>
<keyword evidence="4" id="KW-0436">Ligase</keyword>
<feature type="domain" description="AMP-dependent synthetase/ligase" evidence="1">
    <location>
        <begin position="31"/>
        <end position="324"/>
    </location>
</feature>
<dbReference type="AlphaFoldDB" id="A0A4Q7VBF6"/>
<evidence type="ECO:0000259" key="1">
    <source>
        <dbReference type="Pfam" id="PF00501"/>
    </source>
</evidence>
<dbReference type="InterPro" id="IPR029069">
    <property type="entry name" value="HotDog_dom_sf"/>
</dbReference>
<dbReference type="InterPro" id="IPR025110">
    <property type="entry name" value="AMP-bd_C"/>
</dbReference>
<dbReference type="EMBL" id="SHKO01000002">
    <property type="protein sequence ID" value="RZT93975.1"/>
    <property type="molecule type" value="Genomic_DNA"/>
</dbReference>
<dbReference type="Pfam" id="PF00501">
    <property type="entry name" value="AMP-binding"/>
    <property type="match status" value="1"/>
</dbReference>
<protein>
    <submittedName>
        <fullName evidence="4">Acyl-coenzyme A synthetase/AMP-(Fatty) acid ligase</fullName>
    </submittedName>
</protein>
<comment type="caution">
    <text evidence="4">The sequence shown here is derived from an EMBL/GenBank/DDBJ whole genome shotgun (WGS) entry which is preliminary data.</text>
</comment>
<dbReference type="GO" id="GO:0016878">
    <property type="term" value="F:acid-thiol ligase activity"/>
    <property type="evidence" value="ECO:0007669"/>
    <property type="project" value="UniProtKB-ARBA"/>
</dbReference>
<dbReference type="InterPro" id="IPR050237">
    <property type="entry name" value="ATP-dep_AMP-bd_enzyme"/>
</dbReference>
<proteinExistence type="predicted"/>
<dbReference type="InterPro" id="IPR042099">
    <property type="entry name" value="ANL_N_sf"/>
</dbReference>
<keyword evidence="5" id="KW-1185">Reference proteome</keyword>
<dbReference type="PANTHER" id="PTHR43767">
    <property type="entry name" value="LONG-CHAIN-FATTY-ACID--COA LIGASE"/>
    <property type="match status" value="1"/>
</dbReference>
<feature type="domain" description="ApeI dehydratase-like" evidence="3">
    <location>
        <begin position="504"/>
        <end position="598"/>
    </location>
</feature>
<evidence type="ECO:0000259" key="3">
    <source>
        <dbReference type="Pfam" id="PF22818"/>
    </source>
</evidence>
<dbReference type="Pfam" id="PF22818">
    <property type="entry name" value="ApeI-like"/>
    <property type="match status" value="1"/>
</dbReference>
<reference evidence="4 5" key="1">
    <citation type="submission" date="2019-02" db="EMBL/GenBank/DDBJ databases">
        <title>Genomic Encyclopedia of Type Strains, Phase IV (KMG-IV): sequencing the most valuable type-strain genomes for metagenomic binning, comparative biology and taxonomic classification.</title>
        <authorList>
            <person name="Goeker M."/>
        </authorList>
    </citation>
    <scope>NUCLEOTIDE SEQUENCE [LARGE SCALE GENOMIC DNA]</scope>
    <source>
        <strain evidence="4 5">DSM 23814</strain>
    </source>
</reference>
<feature type="domain" description="AMP-binding enzyme C-terminal" evidence="2">
    <location>
        <begin position="384"/>
        <end position="464"/>
    </location>
</feature>
<dbReference type="Pfam" id="PF13193">
    <property type="entry name" value="AMP-binding_C"/>
    <property type="match status" value="1"/>
</dbReference>
<dbReference type="SUPFAM" id="SSF56801">
    <property type="entry name" value="Acetyl-CoA synthetase-like"/>
    <property type="match status" value="1"/>
</dbReference>
<dbReference type="SUPFAM" id="SSF54637">
    <property type="entry name" value="Thioesterase/thiol ester dehydrase-isomerase"/>
    <property type="match status" value="1"/>
</dbReference>
<evidence type="ECO:0000313" key="5">
    <source>
        <dbReference type="Proteomes" id="UP000293398"/>
    </source>
</evidence>
<dbReference type="Proteomes" id="UP000293398">
    <property type="component" value="Unassembled WGS sequence"/>
</dbReference>
<dbReference type="Gene3D" id="3.30.300.30">
    <property type="match status" value="1"/>
</dbReference>